<evidence type="ECO:0000256" key="6">
    <source>
        <dbReference type="SAM" id="Phobius"/>
    </source>
</evidence>
<evidence type="ECO:0000256" key="2">
    <source>
        <dbReference type="ARBA" id="ARBA00022516"/>
    </source>
</evidence>
<keyword evidence="2" id="KW-0444">Lipid biosynthesis</keyword>
<comment type="pathway">
    <text evidence="1">Lipid metabolism.</text>
</comment>
<keyword evidence="6" id="KW-0472">Membrane</keyword>
<dbReference type="PANTHER" id="PTHR10434:SF64">
    <property type="entry name" value="1-ACYL-SN-GLYCEROL-3-PHOSPHATE ACYLTRANSFERASE-RELATED"/>
    <property type="match status" value="1"/>
</dbReference>
<protein>
    <submittedName>
        <fullName evidence="8">1-acyl-sn-glycerol-3-phosphate acyltransferase</fullName>
    </submittedName>
</protein>
<feature type="domain" description="Phospholipid/glycerol acyltransferase" evidence="7">
    <location>
        <begin position="85"/>
        <end position="200"/>
    </location>
</feature>
<dbReference type="SUPFAM" id="SSF69593">
    <property type="entry name" value="Glycerol-3-phosphate (1)-acyltransferase"/>
    <property type="match status" value="1"/>
</dbReference>
<dbReference type="KEGG" id="ppru:FDP22_02145"/>
<dbReference type="EMBL" id="CP040818">
    <property type="protein sequence ID" value="QDL90690.1"/>
    <property type="molecule type" value="Genomic_DNA"/>
</dbReference>
<dbReference type="PANTHER" id="PTHR10434">
    <property type="entry name" value="1-ACYL-SN-GLYCEROL-3-PHOSPHATE ACYLTRANSFERASE"/>
    <property type="match status" value="1"/>
</dbReference>
<evidence type="ECO:0000256" key="4">
    <source>
        <dbReference type="ARBA" id="ARBA00023098"/>
    </source>
</evidence>
<sequence>MTWKAEAPPVYPSATLSGRIGGVLRLAALAAVTVSLFLLYLLVRGVERLTGGTLHRSVRGLWGRLSLRACGLRLVVRGTCMPHGGAIVANHSSWIDIFTLMAAAPVNFVSKSEVRGWPGIGTVAAYTGTMFIERRQSAARRQTAEMRARIVSGQLLCFFPEGTSTDGLRVLPFKSSLFAVFLEPELHETVWVQPVSVIYQPVAGAPEMLYGWWGDMDFGRHMWDIVCLSRGGQVQVVFHPPHRAADFSDRKRLARVCGEEVAEGMARARAGLSPVAPAPAPVSATP</sequence>
<feature type="transmembrane region" description="Helical" evidence="6">
    <location>
        <begin position="20"/>
        <end position="43"/>
    </location>
</feature>
<dbReference type="RefSeq" id="WP_138576633.1">
    <property type="nucleotide sequence ID" value="NZ_CP040818.1"/>
</dbReference>
<keyword evidence="6" id="KW-1133">Transmembrane helix</keyword>
<evidence type="ECO:0000256" key="5">
    <source>
        <dbReference type="ARBA" id="ARBA00023315"/>
    </source>
</evidence>
<keyword evidence="3 8" id="KW-0808">Transferase</keyword>
<keyword evidence="9" id="KW-1185">Reference proteome</keyword>
<dbReference type="Proteomes" id="UP000305888">
    <property type="component" value="Chromosome"/>
</dbReference>
<name>A0A5B8FUD0_9RHOB</name>
<gene>
    <name evidence="8" type="ORF">FDP22_02145</name>
</gene>
<dbReference type="AlphaFoldDB" id="A0A5B8FUD0"/>
<dbReference type="InterPro" id="IPR002123">
    <property type="entry name" value="Plipid/glycerol_acylTrfase"/>
</dbReference>
<dbReference type="Pfam" id="PF01553">
    <property type="entry name" value="Acyltransferase"/>
    <property type="match status" value="1"/>
</dbReference>
<dbReference type="SMART" id="SM00563">
    <property type="entry name" value="PlsC"/>
    <property type="match status" value="1"/>
</dbReference>
<keyword evidence="5 8" id="KW-0012">Acyltransferase</keyword>
<proteinExistence type="predicted"/>
<evidence type="ECO:0000259" key="7">
    <source>
        <dbReference type="SMART" id="SM00563"/>
    </source>
</evidence>
<evidence type="ECO:0000313" key="8">
    <source>
        <dbReference type="EMBL" id="QDL90690.1"/>
    </source>
</evidence>
<evidence type="ECO:0000256" key="3">
    <source>
        <dbReference type="ARBA" id="ARBA00022679"/>
    </source>
</evidence>
<dbReference type="GO" id="GO:0006654">
    <property type="term" value="P:phosphatidic acid biosynthetic process"/>
    <property type="evidence" value="ECO:0007669"/>
    <property type="project" value="TreeGrafter"/>
</dbReference>
<dbReference type="OrthoDB" id="9806880at2"/>
<organism evidence="8 9">
    <name type="scientific">Paroceanicella profunda</name>
    <dbReference type="NCBI Taxonomy" id="2579971"/>
    <lineage>
        <taxon>Bacteria</taxon>
        <taxon>Pseudomonadati</taxon>
        <taxon>Pseudomonadota</taxon>
        <taxon>Alphaproteobacteria</taxon>
        <taxon>Rhodobacterales</taxon>
        <taxon>Paracoccaceae</taxon>
        <taxon>Paroceanicella</taxon>
    </lineage>
</organism>
<keyword evidence="4" id="KW-0443">Lipid metabolism</keyword>
<dbReference type="GO" id="GO:0003841">
    <property type="term" value="F:1-acylglycerol-3-phosphate O-acyltransferase activity"/>
    <property type="evidence" value="ECO:0007669"/>
    <property type="project" value="TreeGrafter"/>
</dbReference>
<dbReference type="CDD" id="cd07989">
    <property type="entry name" value="LPLAT_AGPAT-like"/>
    <property type="match status" value="1"/>
</dbReference>
<accession>A0A5B8FUD0</accession>
<reference evidence="8 9" key="1">
    <citation type="submission" date="2019-06" db="EMBL/GenBank/DDBJ databases">
        <title>Genome sequence of Rhodobacteraceae bacterium D4M1.</title>
        <authorList>
            <person name="Cao J."/>
        </authorList>
    </citation>
    <scope>NUCLEOTIDE SEQUENCE [LARGE SCALE GENOMIC DNA]</scope>
    <source>
        <strain evidence="8 9">D4M1</strain>
    </source>
</reference>
<keyword evidence="6" id="KW-0812">Transmembrane</keyword>
<evidence type="ECO:0000256" key="1">
    <source>
        <dbReference type="ARBA" id="ARBA00005189"/>
    </source>
</evidence>
<evidence type="ECO:0000313" key="9">
    <source>
        <dbReference type="Proteomes" id="UP000305888"/>
    </source>
</evidence>